<dbReference type="GO" id="GO:0008967">
    <property type="term" value="F:phosphoglycolate phosphatase activity"/>
    <property type="evidence" value="ECO:0007669"/>
    <property type="project" value="UniProtKB-UniRule"/>
</dbReference>
<dbReference type="GO" id="GO:0046872">
    <property type="term" value="F:metal ion binding"/>
    <property type="evidence" value="ECO:0007669"/>
    <property type="project" value="UniProtKB-KW"/>
</dbReference>
<feature type="binding site" evidence="10">
    <location>
        <position position="18"/>
    </location>
    <ligand>
        <name>Mg(2+)</name>
        <dbReference type="ChEBI" id="CHEBI:18420"/>
    </ligand>
</feature>
<dbReference type="NCBIfam" id="TIGR01549">
    <property type="entry name" value="HAD-SF-IA-v1"/>
    <property type="match status" value="1"/>
</dbReference>
<dbReference type="HAMAP" id="MF_00495">
    <property type="entry name" value="GPH_hydrolase_bact"/>
    <property type="match status" value="1"/>
</dbReference>
<dbReference type="NCBIfam" id="NF009695">
    <property type="entry name" value="PRK13222.1-2"/>
    <property type="match status" value="1"/>
</dbReference>
<dbReference type="InterPro" id="IPR023214">
    <property type="entry name" value="HAD_sf"/>
</dbReference>
<keyword evidence="12" id="KW-1185">Reference proteome</keyword>
<feature type="active site" description="Nucleophile" evidence="10">
    <location>
        <position position="16"/>
    </location>
</feature>
<comment type="caution">
    <text evidence="11">The sequence shown here is derived from an EMBL/GenBank/DDBJ whole genome shotgun (WGS) entry which is preliminary data.</text>
</comment>
<evidence type="ECO:0000256" key="1">
    <source>
        <dbReference type="ARBA" id="ARBA00000830"/>
    </source>
</evidence>
<name>A0A2T5J154_9GAMM</name>
<dbReference type="GO" id="GO:0006281">
    <property type="term" value="P:DNA repair"/>
    <property type="evidence" value="ECO:0007669"/>
    <property type="project" value="TreeGrafter"/>
</dbReference>
<dbReference type="InterPro" id="IPR036412">
    <property type="entry name" value="HAD-like_sf"/>
</dbReference>
<dbReference type="GO" id="GO:0046295">
    <property type="term" value="P:glycolate biosynthetic process"/>
    <property type="evidence" value="ECO:0007669"/>
    <property type="project" value="UniProtKB-UniRule"/>
</dbReference>
<dbReference type="SFLD" id="SFLDG01135">
    <property type="entry name" value="C1.5.6:_HAD__Beta-PGM__Phospha"/>
    <property type="match status" value="1"/>
</dbReference>
<dbReference type="InterPro" id="IPR050155">
    <property type="entry name" value="HAD-like_hydrolase_sf"/>
</dbReference>
<evidence type="ECO:0000256" key="4">
    <source>
        <dbReference type="ARBA" id="ARBA00006171"/>
    </source>
</evidence>
<keyword evidence="8 10" id="KW-0460">Magnesium</keyword>
<comment type="function">
    <text evidence="10">Specifically catalyzes the dephosphorylation of 2-phosphoglycolate. Is involved in the dissimilation of the intracellular 2-phosphoglycolate formed during the DNA repair of 3'-phosphoglycolate ends, a major class of DNA lesions induced by oxidative stress.</text>
</comment>
<keyword evidence="7 10" id="KW-0378">Hydrolase</keyword>
<accession>A0A2T5J154</accession>
<evidence type="ECO:0000256" key="7">
    <source>
        <dbReference type="ARBA" id="ARBA00022801"/>
    </source>
</evidence>
<dbReference type="NCBIfam" id="TIGR01449">
    <property type="entry name" value="PGP_bact"/>
    <property type="match status" value="1"/>
</dbReference>
<feature type="binding site" evidence="10">
    <location>
        <position position="176"/>
    </location>
    <ligand>
        <name>Mg(2+)</name>
        <dbReference type="ChEBI" id="CHEBI:18420"/>
    </ligand>
</feature>
<evidence type="ECO:0000256" key="2">
    <source>
        <dbReference type="ARBA" id="ARBA00001946"/>
    </source>
</evidence>
<evidence type="ECO:0000256" key="5">
    <source>
        <dbReference type="ARBA" id="ARBA00013078"/>
    </source>
</evidence>
<feature type="binding site" evidence="10">
    <location>
        <position position="16"/>
    </location>
    <ligand>
        <name>Mg(2+)</name>
        <dbReference type="ChEBI" id="CHEBI:18420"/>
    </ligand>
</feature>
<evidence type="ECO:0000313" key="12">
    <source>
        <dbReference type="Proteomes" id="UP000244223"/>
    </source>
</evidence>
<dbReference type="GO" id="GO:0005829">
    <property type="term" value="C:cytosol"/>
    <property type="evidence" value="ECO:0007669"/>
    <property type="project" value="TreeGrafter"/>
</dbReference>
<dbReference type="Proteomes" id="UP000244223">
    <property type="component" value="Unassembled WGS sequence"/>
</dbReference>
<dbReference type="SFLD" id="SFLDG01129">
    <property type="entry name" value="C1.5:_HAD__Beta-PGM__Phosphata"/>
    <property type="match status" value="1"/>
</dbReference>
<dbReference type="FunFam" id="3.40.50.1000:FF:000022">
    <property type="entry name" value="Phosphoglycolate phosphatase"/>
    <property type="match status" value="1"/>
</dbReference>
<gene>
    <name evidence="11" type="ORF">C8N29_104171</name>
</gene>
<evidence type="ECO:0000256" key="3">
    <source>
        <dbReference type="ARBA" id="ARBA00004818"/>
    </source>
</evidence>
<dbReference type="InterPro" id="IPR041492">
    <property type="entry name" value="HAD_2"/>
</dbReference>
<dbReference type="RefSeq" id="WP_107865122.1">
    <property type="nucleotide sequence ID" value="NZ_QAON01000004.1"/>
</dbReference>
<keyword evidence="6 10" id="KW-0479">Metal-binding</keyword>
<comment type="similarity">
    <text evidence="4 10">Belongs to the HAD-like hydrolase superfamily. CbbY/CbbZ/Gph/YieH family.</text>
</comment>
<dbReference type="OrthoDB" id="9797743at2"/>
<comment type="catalytic activity">
    <reaction evidence="1 10">
        <text>2-phosphoglycolate + H2O = glycolate + phosphate</text>
        <dbReference type="Rhea" id="RHEA:14369"/>
        <dbReference type="ChEBI" id="CHEBI:15377"/>
        <dbReference type="ChEBI" id="CHEBI:29805"/>
        <dbReference type="ChEBI" id="CHEBI:43474"/>
        <dbReference type="ChEBI" id="CHEBI:58033"/>
        <dbReference type="EC" id="3.1.3.18"/>
    </reaction>
</comment>
<evidence type="ECO:0000256" key="9">
    <source>
        <dbReference type="ARBA" id="ARBA00023277"/>
    </source>
</evidence>
<dbReference type="UniPathway" id="UPA00865">
    <property type="reaction ID" value="UER00834"/>
</dbReference>
<dbReference type="InterPro" id="IPR006439">
    <property type="entry name" value="HAD-SF_hydro_IA"/>
</dbReference>
<evidence type="ECO:0000313" key="11">
    <source>
        <dbReference type="EMBL" id="PTQ90126.1"/>
    </source>
</evidence>
<dbReference type="EC" id="3.1.3.18" evidence="5 10"/>
<dbReference type="SFLD" id="SFLDS00003">
    <property type="entry name" value="Haloacid_Dehalogenase"/>
    <property type="match status" value="1"/>
</dbReference>
<organism evidence="11 12">
    <name type="scientific">Agitococcus lubricus</name>
    <dbReference type="NCBI Taxonomy" id="1077255"/>
    <lineage>
        <taxon>Bacteria</taxon>
        <taxon>Pseudomonadati</taxon>
        <taxon>Pseudomonadota</taxon>
        <taxon>Gammaproteobacteria</taxon>
        <taxon>Moraxellales</taxon>
        <taxon>Moraxellaceae</taxon>
        <taxon>Agitococcus</taxon>
    </lineage>
</organism>
<dbReference type="Gene3D" id="1.10.150.240">
    <property type="entry name" value="Putative phosphatase, domain 2"/>
    <property type="match status" value="1"/>
</dbReference>
<dbReference type="PANTHER" id="PTHR43434:SF1">
    <property type="entry name" value="PHOSPHOGLYCOLATE PHOSPHATASE"/>
    <property type="match status" value="1"/>
</dbReference>
<dbReference type="GO" id="GO:0005975">
    <property type="term" value="P:carbohydrate metabolic process"/>
    <property type="evidence" value="ECO:0007669"/>
    <property type="project" value="InterPro"/>
</dbReference>
<dbReference type="Pfam" id="PF13419">
    <property type="entry name" value="HAD_2"/>
    <property type="match status" value="1"/>
</dbReference>
<dbReference type="InterPro" id="IPR023198">
    <property type="entry name" value="PGP-like_dom2"/>
</dbReference>
<evidence type="ECO:0000256" key="10">
    <source>
        <dbReference type="HAMAP-Rule" id="MF_00495"/>
    </source>
</evidence>
<evidence type="ECO:0000256" key="6">
    <source>
        <dbReference type="ARBA" id="ARBA00022723"/>
    </source>
</evidence>
<keyword evidence="9 10" id="KW-0119">Carbohydrate metabolism</keyword>
<reference evidence="11 12" key="1">
    <citation type="submission" date="2018-04" db="EMBL/GenBank/DDBJ databases">
        <title>Genomic Encyclopedia of Archaeal and Bacterial Type Strains, Phase II (KMG-II): from individual species to whole genera.</title>
        <authorList>
            <person name="Goeker M."/>
        </authorList>
    </citation>
    <scope>NUCLEOTIDE SEQUENCE [LARGE SCALE GENOMIC DNA]</scope>
    <source>
        <strain evidence="11 12">DSM 5822</strain>
    </source>
</reference>
<dbReference type="AlphaFoldDB" id="A0A2T5J154"/>
<protein>
    <recommendedName>
        <fullName evidence="5 10">Phosphoglycolate phosphatase</fullName>
        <shortName evidence="10">PGP</shortName>
        <shortName evidence="10">PGPase</shortName>
        <ecNumber evidence="5 10">3.1.3.18</ecNumber>
    </recommendedName>
</protein>
<dbReference type="Gene3D" id="3.40.50.1000">
    <property type="entry name" value="HAD superfamily/HAD-like"/>
    <property type="match status" value="1"/>
</dbReference>
<evidence type="ECO:0000256" key="8">
    <source>
        <dbReference type="ARBA" id="ARBA00022842"/>
    </source>
</evidence>
<sequence length="220" mass="24345">MQFKKIGFTPKLVICDLDGTLVDSAGDIQYALNHALSELGLDTVSEYDVRRWVGRGASRLVSCVLESKHYRKDLHDELLAVFMRHYQAAVCQTSQLYDGVAEFIAACQQAHIKLACVTNKPYAPAKDLLAALNILEPFQLLVGGDTLPHKKPHPEPFLHCLRYFDISAKETLVLGDSRNDVEAALAAHIPCVAVSYGYNHGEPIEASKPEWIVDSLMALI</sequence>
<comment type="cofactor">
    <cofactor evidence="2 10">
        <name>Mg(2+)</name>
        <dbReference type="ChEBI" id="CHEBI:18420"/>
    </cofactor>
</comment>
<proteinExistence type="inferred from homology"/>
<dbReference type="InterPro" id="IPR037512">
    <property type="entry name" value="PGPase_prok"/>
</dbReference>
<dbReference type="SUPFAM" id="SSF56784">
    <property type="entry name" value="HAD-like"/>
    <property type="match status" value="1"/>
</dbReference>
<comment type="pathway">
    <text evidence="3 10">Organic acid metabolism; glycolate biosynthesis; glycolate from 2-phosphoglycolate: step 1/1.</text>
</comment>
<dbReference type="PANTHER" id="PTHR43434">
    <property type="entry name" value="PHOSPHOGLYCOLATE PHOSPHATASE"/>
    <property type="match status" value="1"/>
</dbReference>
<dbReference type="EMBL" id="QAON01000004">
    <property type="protein sequence ID" value="PTQ90126.1"/>
    <property type="molecule type" value="Genomic_DNA"/>
</dbReference>
<dbReference type="CDD" id="cd16417">
    <property type="entry name" value="HAD_PGPase"/>
    <property type="match status" value="1"/>
</dbReference>